<gene>
    <name evidence="1" type="ORF">UFOVP868_25</name>
</gene>
<sequence length="117" mass="12514">MRPVYVTNDAQEISLPVVLDIYVNPEHVSVTVTVTDTNTSKVQYSFDDPWATYATDYNTNATWIDAGSPLASITTGTVSSFLVNSSTLSGPVRAVRLNTTSYTSGSAKMTVIQSGIA</sequence>
<evidence type="ECO:0000313" key="1">
    <source>
        <dbReference type="EMBL" id="CAB4167518.1"/>
    </source>
</evidence>
<reference evidence="1" key="1">
    <citation type="submission" date="2020-04" db="EMBL/GenBank/DDBJ databases">
        <authorList>
            <person name="Chiriac C."/>
            <person name="Salcher M."/>
            <person name="Ghai R."/>
            <person name="Kavagutti S V."/>
        </authorList>
    </citation>
    <scope>NUCLEOTIDE SEQUENCE</scope>
</reference>
<dbReference type="EMBL" id="LR796817">
    <property type="protein sequence ID" value="CAB4167518.1"/>
    <property type="molecule type" value="Genomic_DNA"/>
</dbReference>
<accession>A0A6J5PE40</accession>
<organism evidence="1">
    <name type="scientific">uncultured Caudovirales phage</name>
    <dbReference type="NCBI Taxonomy" id="2100421"/>
    <lineage>
        <taxon>Viruses</taxon>
        <taxon>Duplodnaviria</taxon>
        <taxon>Heunggongvirae</taxon>
        <taxon>Uroviricota</taxon>
        <taxon>Caudoviricetes</taxon>
        <taxon>Peduoviridae</taxon>
        <taxon>Maltschvirus</taxon>
        <taxon>Maltschvirus maltsch</taxon>
    </lineage>
</organism>
<name>A0A6J5PE40_9CAUD</name>
<proteinExistence type="predicted"/>
<protein>
    <submittedName>
        <fullName evidence="1">Uncharacterized protein</fullName>
    </submittedName>
</protein>